<dbReference type="EMBL" id="MCAS01000069">
    <property type="protein sequence ID" value="RKF29786.1"/>
    <property type="molecule type" value="Genomic_DNA"/>
</dbReference>
<dbReference type="AlphaFoldDB" id="A0A3R7HB83"/>
<evidence type="ECO:0000313" key="4">
    <source>
        <dbReference type="Proteomes" id="UP000283709"/>
    </source>
</evidence>
<sequence length="210" mass="22422">MTASRRALIVIDVQNEYVTGDLPIEYPEVQTSLANIGRAIDAAHAAGVPVVVVQHFSSAGSPVFARGSEGAELHPVVGTRARDHYIEKSMASAFTGTDLADWLAARQIDTLTIVGYMTHNCDASTINHATHAGFAVEFLHDATGSLPYENSAGFASAQEIHQVFSVVLQSNFAAVASTQQWIEAVQGGAKLERGNIYTSNQKARARRIAA</sequence>
<accession>A0A3R7HB83</accession>
<organism evidence="3 4">
    <name type="scientific">Paraburkholderia fungorum</name>
    <dbReference type="NCBI Taxonomy" id="134537"/>
    <lineage>
        <taxon>Bacteria</taxon>
        <taxon>Pseudomonadati</taxon>
        <taxon>Pseudomonadota</taxon>
        <taxon>Betaproteobacteria</taxon>
        <taxon>Burkholderiales</taxon>
        <taxon>Burkholderiaceae</taxon>
        <taxon>Paraburkholderia</taxon>
    </lineage>
</organism>
<feature type="domain" description="Isochorismatase-like" evidence="2">
    <location>
        <begin position="7"/>
        <end position="168"/>
    </location>
</feature>
<evidence type="ECO:0000256" key="1">
    <source>
        <dbReference type="ARBA" id="ARBA00022801"/>
    </source>
</evidence>
<dbReference type="Gene3D" id="3.40.50.850">
    <property type="entry name" value="Isochorismatase-like"/>
    <property type="match status" value="1"/>
</dbReference>
<dbReference type="RefSeq" id="WP_120349353.1">
    <property type="nucleotide sequence ID" value="NZ_MCAS01000069.1"/>
</dbReference>
<name>A0A3R7HB83_9BURK</name>
<reference evidence="3 4" key="1">
    <citation type="submission" date="2016-07" db="EMBL/GenBank/DDBJ databases">
        <title>Genome analysis of Burkholderia fungorum ES3-20.</title>
        <authorList>
            <person name="Xu D."/>
            <person name="Yao R."/>
            <person name="Zheng S."/>
        </authorList>
    </citation>
    <scope>NUCLEOTIDE SEQUENCE [LARGE SCALE GENOMIC DNA]</scope>
    <source>
        <strain evidence="3 4">ES3-20</strain>
    </source>
</reference>
<keyword evidence="1" id="KW-0378">Hydrolase</keyword>
<dbReference type="PANTHER" id="PTHR43540">
    <property type="entry name" value="PEROXYUREIDOACRYLATE/UREIDOACRYLATE AMIDOHYDROLASE-RELATED"/>
    <property type="match status" value="1"/>
</dbReference>
<proteinExistence type="predicted"/>
<protein>
    <submittedName>
        <fullName evidence="3">Isochorismatase</fullName>
    </submittedName>
</protein>
<dbReference type="InterPro" id="IPR000868">
    <property type="entry name" value="Isochorismatase-like_dom"/>
</dbReference>
<evidence type="ECO:0000259" key="2">
    <source>
        <dbReference type="Pfam" id="PF00857"/>
    </source>
</evidence>
<evidence type="ECO:0000313" key="3">
    <source>
        <dbReference type="EMBL" id="RKF29786.1"/>
    </source>
</evidence>
<dbReference type="InterPro" id="IPR050272">
    <property type="entry name" value="Isochorismatase-like_hydrls"/>
</dbReference>
<dbReference type="CDD" id="cd01014">
    <property type="entry name" value="nicotinamidase_related"/>
    <property type="match status" value="1"/>
</dbReference>
<comment type="caution">
    <text evidence="3">The sequence shown here is derived from an EMBL/GenBank/DDBJ whole genome shotgun (WGS) entry which is preliminary data.</text>
</comment>
<dbReference type="InterPro" id="IPR036380">
    <property type="entry name" value="Isochorismatase-like_sf"/>
</dbReference>
<dbReference type="GO" id="GO:0016787">
    <property type="term" value="F:hydrolase activity"/>
    <property type="evidence" value="ECO:0007669"/>
    <property type="project" value="UniProtKB-KW"/>
</dbReference>
<dbReference type="OrthoDB" id="5360912at2"/>
<gene>
    <name evidence="3" type="ORF">BCY88_14250</name>
</gene>
<dbReference type="Proteomes" id="UP000283709">
    <property type="component" value="Unassembled WGS sequence"/>
</dbReference>
<dbReference type="SUPFAM" id="SSF52499">
    <property type="entry name" value="Isochorismatase-like hydrolases"/>
    <property type="match status" value="1"/>
</dbReference>
<dbReference type="Pfam" id="PF00857">
    <property type="entry name" value="Isochorismatase"/>
    <property type="match status" value="1"/>
</dbReference>
<dbReference type="PANTHER" id="PTHR43540:SF6">
    <property type="entry name" value="ISOCHORISMATASE-LIKE DOMAIN-CONTAINING PROTEIN"/>
    <property type="match status" value="1"/>
</dbReference>